<protein>
    <submittedName>
        <fullName evidence="2">DUF4836 family protein</fullName>
    </submittedName>
</protein>
<gene>
    <name evidence="2" type="ORF">C7Y71_001265</name>
</gene>
<keyword evidence="1" id="KW-0472">Membrane</keyword>
<sequence>MTKKKKYITVICIVLAAIVAGLLAFLLIRNKDVIDHIPAKSKAVVVITPSNEETGEALQQLMRDIVNLNVEGLDFTEPSYVFITPNEYYGMAIKVDNKDKVAQSFPNQKIEKGDGAQWLWFGDAWQLCWTDDVFLALGPSTIEDQAHIRRTLSIMLDASADEGFGHTDRYKQMMASDGDIRLFSKLEVIPMPYNLPFKMCIPDTCEAEKVLIYANAKNEGGKWLADCNITSEDEDILRIMNTAEKKNTQISTVEPEGVGCNNLLFMAGNAEYGQLSKIINKDNTMQMLFASFNDSTNVKQKIKEMTGGYSFCIENIDENLHAACLLTGKTKEGSPVVIESKKKLSEAAFDGAKISEQAKGLKFYFHLNFLPLQNNKALQEKHPTLVKLFGNIKSITYKATTNRTAKTEVETYQ</sequence>
<evidence type="ECO:0000313" key="3">
    <source>
        <dbReference type="Proteomes" id="UP000249375"/>
    </source>
</evidence>
<keyword evidence="1" id="KW-1133">Transmembrane helix</keyword>
<dbReference type="KEGG" id="alq:C7Y71_001265"/>
<keyword evidence="3" id="KW-1185">Reference proteome</keyword>
<dbReference type="AlphaFoldDB" id="A0A5P8E441"/>
<dbReference type="OrthoDB" id="1086456at2"/>
<dbReference type="EMBL" id="CP033459">
    <property type="protein sequence ID" value="QFQ11763.1"/>
    <property type="molecule type" value="Genomic_DNA"/>
</dbReference>
<proteinExistence type="predicted"/>
<name>A0A5P8E441_9BACT</name>
<dbReference type="RefSeq" id="WP_111897861.1">
    <property type="nucleotide sequence ID" value="NZ_CP033459.1"/>
</dbReference>
<organism evidence="2 3">
    <name type="scientific">Pseudoprevotella muciniphila</name>
    <dbReference type="NCBI Taxonomy" id="2133944"/>
    <lineage>
        <taxon>Bacteria</taxon>
        <taxon>Pseudomonadati</taxon>
        <taxon>Bacteroidota</taxon>
        <taxon>Bacteroidia</taxon>
        <taxon>Bacteroidales</taxon>
        <taxon>Prevotellaceae</taxon>
        <taxon>Pseudoprevotella</taxon>
    </lineage>
</organism>
<accession>A0A5P8E441</accession>
<reference evidence="2 3" key="1">
    <citation type="submission" date="2018-11" db="EMBL/GenBank/DDBJ databases">
        <authorList>
            <person name="Na S.W."/>
            <person name="Baik M."/>
        </authorList>
    </citation>
    <scope>NUCLEOTIDE SEQUENCE [LARGE SCALE GENOMIC DNA]</scope>
    <source>
        <strain evidence="2 3">E39</strain>
    </source>
</reference>
<evidence type="ECO:0000256" key="1">
    <source>
        <dbReference type="SAM" id="Phobius"/>
    </source>
</evidence>
<evidence type="ECO:0000313" key="2">
    <source>
        <dbReference type="EMBL" id="QFQ11763.1"/>
    </source>
</evidence>
<feature type="transmembrane region" description="Helical" evidence="1">
    <location>
        <begin position="7"/>
        <end position="28"/>
    </location>
</feature>
<dbReference type="Proteomes" id="UP000249375">
    <property type="component" value="Chromosome"/>
</dbReference>
<keyword evidence="1" id="KW-0812">Transmembrane</keyword>